<dbReference type="Gene3D" id="3.30.70.3490">
    <property type="match status" value="1"/>
</dbReference>
<dbReference type="PANTHER" id="PTHR10972:SF205">
    <property type="entry name" value="OXYSTEROL-BINDING PROTEIN 1"/>
    <property type="match status" value="1"/>
</dbReference>
<evidence type="ECO:0000259" key="9">
    <source>
        <dbReference type="PROSITE" id="PS50003"/>
    </source>
</evidence>
<feature type="compositionally biased region" description="Gly residues" evidence="8">
    <location>
        <begin position="275"/>
        <end position="285"/>
    </location>
</feature>
<feature type="region of interest" description="Disordered" evidence="8">
    <location>
        <begin position="224"/>
        <end position="287"/>
    </location>
</feature>
<dbReference type="PROSITE" id="PS50003">
    <property type="entry name" value="PH_DOMAIN"/>
    <property type="match status" value="1"/>
</dbReference>
<evidence type="ECO:0000256" key="4">
    <source>
        <dbReference type="ARBA" id="ARBA00022553"/>
    </source>
</evidence>
<dbReference type="GO" id="GO:0016020">
    <property type="term" value="C:membrane"/>
    <property type="evidence" value="ECO:0007669"/>
    <property type="project" value="TreeGrafter"/>
</dbReference>
<feature type="compositionally biased region" description="Basic residues" evidence="8">
    <location>
        <begin position="17"/>
        <end position="37"/>
    </location>
</feature>
<name>A0A8S1IWK7_9CHLO</name>
<protein>
    <recommendedName>
        <fullName evidence="9">PH domain-containing protein</fullName>
    </recommendedName>
</protein>
<dbReference type="EMBL" id="CAJHUC010001051">
    <property type="protein sequence ID" value="CAD7699553.1"/>
    <property type="molecule type" value="Genomic_DNA"/>
</dbReference>
<dbReference type="Pfam" id="PF00169">
    <property type="entry name" value="PH"/>
    <property type="match status" value="1"/>
</dbReference>
<keyword evidence="3" id="KW-0813">Transport</keyword>
<dbReference type="PANTHER" id="PTHR10972">
    <property type="entry name" value="OXYSTEROL-BINDING PROTEIN-RELATED"/>
    <property type="match status" value="1"/>
</dbReference>
<gene>
    <name evidence="10" type="ORF">OSTQU699_LOCUS4912</name>
</gene>
<proteinExistence type="inferred from homology"/>
<keyword evidence="5" id="KW-0445">Lipid transport</keyword>
<dbReference type="OrthoDB" id="1914979at2759"/>
<dbReference type="SUPFAM" id="SSF50729">
    <property type="entry name" value="PH domain-like"/>
    <property type="match status" value="1"/>
</dbReference>
<feature type="compositionally biased region" description="Basic and acidic residues" evidence="8">
    <location>
        <begin position="249"/>
        <end position="274"/>
    </location>
</feature>
<evidence type="ECO:0000256" key="1">
    <source>
        <dbReference type="ARBA" id="ARBA00003361"/>
    </source>
</evidence>
<organism evidence="10 11">
    <name type="scientific">Ostreobium quekettii</name>
    <dbReference type="NCBI Taxonomy" id="121088"/>
    <lineage>
        <taxon>Eukaryota</taxon>
        <taxon>Viridiplantae</taxon>
        <taxon>Chlorophyta</taxon>
        <taxon>core chlorophytes</taxon>
        <taxon>Ulvophyceae</taxon>
        <taxon>TCBD clade</taxon>
        <taxon>Bryopsidales</taxon>
        <taxon>Ostreobineae</taxon>
        <taxon>Ostreobiaceae</taxon>
        <taxon>Ostreobium</taxon>
    </lineage>
</organism>
<evidence type="ECO:0000256" key="2">
    <source>
        <dbReference type="ARBA" id="ARBA00008842"/>
    </source>
</evidence>
<comment type="caution">
    <text evidence="10">The sequence shown here is derived from an EMBL/GenBank/DDBJ whole genome shotgun (WGS) entry which is preliminary data.</text>
</comment>
<evidence type="ECO:0000256" key="7">
    <source>
        <dbReference type="RuleBase" id="RU003844"/>
    </source>
</evidence>
<dbReference type="FunFam" id="2.40.160.120:FF:000001">
    <property type="entry name" value="Oxysterol-binding protein"/>
    <property type="match status" value="1"/>
</dbReference>
<dbReference type="SUPFAM" id="SSF144000">
    <property type="entry name" value="Oxysterol-binding protein-like"/>
    <property type="match status" value="1"/>
</dbReference>
<dbReference type="Proteomes" id="UP000708148">
    <property type="component" value="Unassembled WGS sequence"/>
</dbReference>
<dbReference type="SMART" id="SM00233">
    <property type="entry name" value="PH"/>
    <property type="match status" value="1"/>
</dbReference>
<dbReference type="GO" id="GO:0032934">
    <property type="term" value="F:sterol binding"/>
    <property type="evidence" value="ECO:0007669"/>
    <property type="project" value="TreeGrafter"/>
</dbReference>
<feature type="region of interest" description="Disordered" evidence="8">
    <location>
        <begin position="825"/>
        <end position="849"/>
    </location>
</feature>
<dbReference type="GO" id="GO:0120009">
    <property type="term" value="P:intermembrane lipid transfer"/>
    <property type="evidence" value="ECO:0007669"/>
    <property type="project" value="UniProtKB-ARBA"/>
</dbReference>
<accession>A0A8S1IWK7</accession>
<feature type="region of interest" description="Disordered" evidence="8">
    <location>
        <begin position="1"/>
        <end position="43"/>
    </location>
</feature>
<feature type="domain" description="PH" evidence="9">
    <location>
        <begin position="45"/>
        <end position="140"/>
    </location>
</feature>
<dbReference type="InterPro" id="IPR018494">
    <property type="entry name" value="Oxysterol-bd_CS"/>
</dbReference>
<evidence type="ECO:0000313" key="11">
    <source>
        <dbReference type="Proteomes" id="UP000708148"/>
    </source>
</evidence>
<feature type="region of interest" description="Disordered" evidence="8">
    <location>
        <begin position="349"/>
        <end position="383"/>
    </location>
</feature>
<keyword evidence="4" id="KW-0597">Phosphoprotein</keyword>
<dbReference type="Pfam" id="PF01237">
    <property type="entry name" value="Oxysterol_BP"/>
    <property type="match status" value="1"/>
</dbReference>
<comment type="similarity">
    <text evidence="2 7">Belongs to the OSBP family.</text>
</comment>
<reference evidence="10" key="1">
    <citation type="submission" date="2020-12" db="EMBL/GenBank/DDBJ databases">
        <authorList>
            <person name="Iha C."/>
        </authorList>
    </citation>
    <scope>NUCLEOTIDE SEQUENCE</scope>
</reference>
<sequence>MSMEPSGAGQAEQERPPRRRRRKYDPRRYIKTSRRRSGTTPRIGSAPPSGWLWIWMGHFRRWHKRFFSLKTPGTMNYAKSPEAGGGRRRTITLRDAKVRVARGNARQFCIITRGGGIVYLRAMARGERAHWLTAVRKSVAQFGEILDKVAESGVGEGGGGHRREFSASLDVDPEQARIQRELRARLRARMAGLAPLEEAVRRRVGQLGGDMAPRGLESGWEGARGQGIGAASAGNGTDEGVRLRSNLSTERKGREERVWGTGDPKRGENRRSGGDFEGGEGGLGRGDPLVETVAGGEEGNVLAALDSLMGAVQRTLADELLKVLELQVEKGALQRRLRQAQGSAGSFHYRADFRAGDRSPSSGVRDEAGATETDSSDDSMGGRSRLTYSSGCYSTAGSCWSDSDSEDVTCFAGECCGTVGVAGSPSPVGCMSDELIKALEVVRGVEYAMKAQPSVLVSRRLGKPPDEEEDQEGDDTEVDVSPRGLSGPRLRLPAPRPLCRGFSLWSILKNAIGGDLTRITMPSTINEPLSALQRLAEDLEYDAILQRAMSCTSSIDRLLHVSAFAVSSYSSMLLRDSKPFNPLLGETYELQRNGWRFLAEQVSHHPPVSCFWAQGPGPGSRQGDGFELHGELELRSKFWGKSVAVTPAGRLQLRLQGTGEDFVWDKATVSINNIILGKLWLDVHGDVTVENRTTGEVARIHMPRCRGSLSERGKVQGFVYDAQGEKVYRMFGSFMGALQAERVGLKEGDPTFGLEPIELFKRADPPEDSEEQYYMTRMAITLNDPGDGVLSQVAGTDSRLRPDVRALENGDADLATSEKLRLEEKQRRTRKAKKEAGKVHSPMWFQKRGGGEPELVRGVGHKGPMVWAFGGEYWGHRQTCEWPELQDIY</sequence>
<keyword evidence="6" id="KW-0446">Lipid-binding</keyword>
<feature type="compositionally biased region" description="Acidic residues" evidence="8">
    <location>
        <begin position="466"/>
        <end position="478"/>
    </location>
</feature>
<dbReference type="InterPro" id="IPR037239">
    <property type="entry name" value="OSBP_sf"/>
</dbReference>
<dbReference type="CDD" id="cd00821">
    <property type="entry name" value="PH"/>
    <property type="match status" value="1"/>
</dbReference>
<dbReference type="Gene3D" id="2.40.160.120">
    <property type="match status" value="1"/>
</dbReference>
<dbReference type="GO" id="GO:0005829">
    <property type="term" value="C:cytosol"/>
    <property type="evidence" value="ECO:0007669"/>
    <property type="project" value="TreeGrafter"/>
</dbReference>
<evidence type="ECO:0000256" key="8">
    <source>
        <dbReference type="SAM" id="MobiDB-lite"/>
    </source>
</evidence>
<dbReference type="AlphaFoldDB" id="A0A8S1IWK7"/>
<dbReference type="InterPro" id="IPR000648">
    <property type="entry name" value="Oxysterol-bd"/>
</dbReference>
<dbReference type="InterPro" id="IPR001849">
    <property type="entry name" value="PH_domain"/>
</dbReference>
<dbReference type="InterPro" id="IPR011993">
    <property type="entry name" value="PH-like_dom_sf"/>
</dbReference>
<evidence type="ECO:0000256" key="5">
    <source>
        <dbReference type="ARBA" id="ARBA00023055"/>
    </source>
</evidence>
<dbReference type="PROSITE" id="PS01013">
    <property type="entry name" value="OSBP"/>
    <property type="match status" value="1"/>
</dbReference>
<keyword evidence="11" id="KW-1185">Reference proteome</keyword>
<comment type="function">
    <text evidence="1">May be involved in the transport of sterols.</text>
</comment>
<evidence type="ECO:0000256" key="6">
    <source>
        <dbReference type="ARBA" id="ARBA00023121"/>
    </source>
</evidence>
<feature type="region of interest" description="Disordered" evidence="8">
    <location>
        <begin position="458"/>
        <end position="489"/>
    </location>
</feature>
<evidence type="ECO:0000313" key="10">
    <source>
        <dbReference type="EMBL" id="CAD7699553.1"/>
    </source>
</evidence>
<evidence type="ECO:0000256" key="3">
    <source>
        <dbReference type="ARBA" id="ARBA00022448"/>
    </source>
</evidence>
<dbReference type="Gene3D" id="2.30.29.30">
    <property type="entry name" value="Pleckstrin-homology domain (PH domain)/Phosphotyrosine-binding domain (PTB)"/>
    <property type="match status" value="1"/>
</dbReference>